<dbReference type="AlphaFoldDB" id="A0A8D2K3L9"/>
<evidence type="ECO:0000313" key="1">
    <source>
        <dbReference type="Ensembl" id="ENSTGEP00000021845.1"/>
    </source>
</evidence>
<dbReference type="Proteomes" id="UP000694411">
    <property type="component" value="Chromosome 8"/>
</dbReference>
<dbReference type="Ensembl" id="ENSTGET00000026060.1">
    <property type="protein sequence ID" value="ENSTGEP00000021845.1"/>
    <property type="gene ID" value="ENSTGEG00000017652.1"/>
</dbReference>
<reference evidence="1" key="2">
    <citation type="submission" date="2025-08" db="UniProtKB">
        <authorList>
            <consortium name="Ensembl"/>
        </authorList>
    </citation>
    <scope>IDENTIFICATION</scope>
</reference>
<protein>
    <submittedName>
        <fullName evidence="1">Uncharacterized protein</fullName>
    </submittedName>
</protein>
<evidence type="ECO:0000313" key="2">
    <source>
        <dbReference type="Proteomes" id="UP000694411"/>
    </source>
</evidence>
<accession>A0A8D2K3L9</accession>
<reference evidence="1" key="1">
    <citation type="submission" date="2018-05" db="EMBL/GenBank/DDBJ databases">
        <title>Whole genome of Theropithecus gelada.</title>
        <authorList>
            <person name="Chiou K.L."/>
            <person name="Snyder-Mackler N."/>
        </authorList>
    </citation>
    <scope>NUCLEOTIDE SEQUENCE [LARGE SCALE GENOMIC DNA]</scope>
</reference>
<name>A0A8D2K3L9_THEGE</name>
<organism evidence="1 2">
    <name type="scientific">Theropithecus gelada</name>
    <name type="common">Gelada baboon</name>
    <dbReference type="NCBI Taxonomy" id="9565"/>
    <lineage>
        <taxon>Eukaryota</taxon>
        <taxon>Metazoa</taxon>
        <taxon>Chordata</taxon>
        <taxon>Craniata</taxon>
        <taxon>Vertebrata</taxon>
        <taxon>Euteleostomi</taxon>
        <taxon>Mammalia</taxon>
        <taxon>Eutheria</taxon>
        <taxon>Euarchontoglires</taxon>
        <taxon>Primates</taxon>
        <taxon>Haplorrhini</taxon>
        <taxon>Catarrhini</taxon>
        <taxon>Cercopithecidae</taxon>
        <taxon>Cercopithecinae</taxon>
        <taxon>Theropithecus</taxon>
    </lineage>
</organism>
<keyword evidence="2" id="KW-1185">Reference proteome</keyword>
<reference evidence="1" key="3">
    <citation type="submission" date="2025-09" db="UniProtKB">
        <authorList>
            <consortium name="Ensembl"/>
        </authorList>
    </citation>
    <scope>IDENTIFICATION</scope>
</reference>
<sequence length="48" mass="5307">MCLVKGDCKFSDEVTLHGMESGREAGMMEKAQGAGLKKYRGMWKGLQL</sequence>
<proteinExistence type="predicted"/>